<dbReference type="Pfam" id="PF02518">
    <property type="entry name" value="HATPase_c"/>
    <property type="match status" value="1"/>
</dbReference>
<name>A0A933MK58_UNCT6</name>
<evidence type="ECO:0000256" key="3">
    <source>
        <dbReference type="ARBA" id="ARBA00012438"/>
    </source>
</evidence>
<evidence type="ECO:0000256" key="2">
    <source>
        <dbReference type="ARBA" id="ARBA00004496"/>
    </source>
</evidence>
<accession>A0A933MK58</accession>
<evidence type="ECO:0000313" key="18">
    <source>
        <dbReference type="EMBL" id="MBI4726021.1"/>
    </source>
</evidence>
<dbReference type="InterPro" id="IPR005467">
    <property type="entry name" value="His_kinase_dom"/>
</dbReference>
<feature type="domain" description="CheW-like" evidence="16">
    <location>
        <begin position="519"/>
        <end position="648"/>
    </location>
</feature>
<dbReference type="InterPro" id="IPR002545">
    <property type="entry name" value="CheW-lke_dom"/>
</dbReference>
<dbReference type="SMART" id="SM01231">
    <property type="entry name" value="H-kinase_dim"/>
    <property type="match status" value="1"/>
</dbReference>
<dbReference type="EC" id="2.7.13.3" evidence="3"/>
<dbReference type="SUPFAM" id="SSF55052">
    <property type="entry name" value="CheY-binding domain of CheA"/>
    <property type="match status" value="1"/>
</dbReference>
<dbReference type="SUPFAM" id="SSF50341">
    <property type="entry name" value="CheW-like"/>
    <property type="match status" value="1"/>
</dbReference>
<dbReference type="CDD" id="cd00088">
    <property type="entry name" value="HPT"/>
    <property type="match status" value="1"/>
</dbReference>
<gene>
    <name evidence="18" type="ORF">HY768_02150</name>
</gene>
<dbReference type="InterPro" id="IPR035891">
    <property type="entry name" value="CheY-binding_CheA"/>
</dbReference>
<dbReference type="PANTHER" id="PTHR43395:SF10">
    <property type="entry name" value="CHEMOTAXIS PROTEIN CHEA"/>
    <property type="match status" value="1"/>
</dbReference>
<evidence type="ECO:0000256" key="9">
    <source>
        <dbReference type="ARBA" id="ARBA00022741"/>
    </source>
</evidence>
<dbReference type="AlphaFoldDB" id="A0A933MK58"/>
<dbReference type="SUPFAM" id="SSF47384">
    <property type="entry name" value="Homodimeric domain of signal transducing histidine kinase"/>
    <property type="match status" value="1"/>
</dbReference>
<dbReference type="InterPro" id="IPR036061">
    <property type="entry name" value="CheW-like_dom_sf"/>
</dbReference>
<comment type="subcellular location">
    <subcellularLocation>
        <location evidence="2">Cytoplasm</location>
    </subcellularLocation>
</comment>
<comment type="function">
    <text evidence="13">Involved in the transmission of sensory signals from the chemoreceptors to the flagellar motors. CheA is autophosphorylated; it can transfer its phosphate group to either CheB or CheY.</text>
</comment>
<dbReference type="InterPro" id="IPR036890">
    <property type="entry name" value="HATPase_C_sf"/>
</dbReference>
<evidence type="ECO:0000256" key="10">
    <source>
        <dbReference type="ARBA" id="ARBA00022777"/>
    </source>
</evidence>
<evidence type="ECO:0000256" key="5">
    <source>
        <dbReference type="ARBA" id="ARBA00022490"/>
    </source>
</evidence>
<evidence type="ECO:0000256" key="14">
    <source>
        <dbReference type="PROSITE-ProRule" id="PRU00110"/>
    </source>
</evidence>
<keyword evidence="11" id="KW-0067">ATP-binding</keyword>
<dbReference type="Pfam" id="PF02895">
    <property type="entry name" value="H-kinase_dim"/>
    <property type="match status" value="1"/>
</dbReference>
<dbReference type="PANTHER" id="PTHR43395">
    <property type="entry name" value="SENSOR HISTIDINE KINASE CHEA"/>
    <property type="match status" value="1"/>
</dbReference>
<dbReference type="InterPro" id="IPR037052">
    <property type="entry name" value="CheA-like_P2_sf"/>
</dbReference>
<comment type="catalytic activity">
    <reaction evidence="1">
        <text>ATP + protein L-histidine = ADP + protein N-phospho-L-histidine.</text>
        <dbReference type="EC" id="2.7.13.3"/>
    </reaction>
</comment>
<dbReference type="PROSITE" id="PS50109">
    <property type="entry name" value="HIS_KIN"/>
    <property type="match status" value="1"/>
</dbReference>
<dbReference type="Gene3D" id="3.30.565.10">
    <property type="entry name" value="Histidine kinase-like ATPase, C-terminal domain"/>
    <property type="match status" value="1"/>
</dbReference>
<dbReference type="PROSITE" id="PS50851">
    <property type="entry name" value="CHEW"/>
    <property type="match status" value="1"/>
</dbReference>
<evidence type="ECO:0000313" key="19">
    <source>
        <dbReference type="Proteomes" id="UP000736328"/>
    </source>
</evidence>
<evidence type="ECO:0000256" key="6">
    <source>
        <dbReference type="ARBA" id="ARBA00022500"/>
    </source>
</evidence>
<dbReference type="Pfam" id="PF01584">
    <property type="entry name" value="CheW"/>
    <property type="match status" value="1"/>
</dbReference>
<dbReference type="Gene3D" id="3.30.70.1110">
    <property type="entry name" value="Histidine kinase CheA-like, P2 response regulator-binding domain"/>
    <property type="match status" value="1"/>
</dbReference>
<dbReference type="PRINTS" id="PR00344">
    <property type="entry name" value="BCTRLSENSOR"/>
</dbReference>
<keyword evidence="6" id="KW-0145">Chemotaxis</keyword>
<dbReference type="EMBL" id="JACQXR010000026">
    <property type="protein sequence ID" value="MBI4726021.1"/>
    <property type="molecule type" value="Genomic_DNA"/>
</dbReference>
<evidence type="ECO:0000256" key="7">
    <source>
        <dbReference type="ARBA" id="ARBA00022553"/>
    </source>
</evidence>
<dbReference type="InterPro" id="IPR003594">
    <property type="entry name" value="HATPase_dom"/>
</dbReference>
<dbReference type="Gene3D" id="2.30.30.40">
    <property type="entry name" value="SH3 Domains"/>
    <property type="match status" value="1"/>
</dbReference>
<dbReference type="InterPro" id="IPR037006">
    <property type="entry name" value="CheA-like_homodim_sf"/>
</dbReference>
<keyword evidence="12" id="KW-0902">Two-component regulatory system</keyword>
<dbReference type="InterPro" id="IPR036097">
    <property type="entry name" value="HisK_dim/P_sf"/>
</dbReference>
<keyword evidence="9" id="KW-0547">Nucleotide-binding</keyword>
<keyword evidence="5" id="KW-0963">Cytoplasm</keyword>
<dbReference type="SMART" id="SM00073">
    <property type="entry name" value="HPT"/>
    <property type="match status" value="1"/>
</dbReference>
<dbReference type="PROSITE" id="PS50894">
    <property type="entry name" value="HPT"/>
    <property type="match status" value="1"/>
</dbReference>
<keyword evidence="8" id="KW-0808">Transferase</keyword>
<dbReference type="InterPro" id="IPR051315">
    <property type="entry name" value="Bact_Chemotaxis_CheA"/>
</dbReference>
<evidence type="ECO:0000259" key="16">
    <source>
        <dbReference type="PROSITE" id="PS50851"/>
    </source>
</evidence>
<dbReference type="GO" id="GO:0005524">
    <property type="term" value="F:ATP binding"/>
    <property type="evidence" value="ECO:0007669"/>
    <property type="project" value="UniProtKB-KW"/>
</dbReference>
<comment type="caution">
    <text evidence="18">The sequence shown here is derived from an EMBL/GenBank/DDBJ whole genome shotgun (WGS) entry which is preliminary data.</text>
</comment>
<feature type="domain" description="Histidine kinase" evidence="15">
    <location>
        <begin position="267"/>
        <end position="517"/>
    </location>
</feature>
<dbReference type="InterPro" id="IPR004105">
    <property type="entry name" value="CheA-like_dim"/>
</dbReference>
<dbReference type="GO" id="GO:0000155">
    <property type="term" value="F:phosphorelay sensor kinase activity"/>
    <property type="evidence" value="ECO:0007669"/>
    <property type="project" value="InterPro"/>
</dbReference>
<organism evidence="18 19">
    <name type="scientific">candidate division TA06 bacterium</name>
    <dbReference type="NCBI Taxonomy" id="2250710"/>
    <lineage>
        <taxon>Bacteria</taxon>
        <taxon>Bacteria division TA06</taxon>
    </lineage>
</organism>
<evidence type="ECO:0000256" key="11">
    <source>
        <dbReference type="ARBA" id="ARBA00022840"/>
    </source>
</evidence>
<dbReference type="FunFam" id="3.30.565.10:FF:000016">
    <property type="entry name" value="Chemotaxis protein CheA, putative"/>
    <property type="match status" value="1"/>
</dbReference>
<reference evidence="18" key="1">
    <citation type="submission" date="2020-07" db="EMBL/GenBank/DDBJ databases">
        <title>Huge and variable diversity of episymbiotic CPR bacteria and DPANN archaea in groundwater ecosystems.</title>
        <authorList>
            <person name="He C.Y."/>
            <person name="Keren R."/>
            <person name="Whittaker M."/>
            <person name="Farag I.F."/>
            <person name="Doudna J."/>
            <person name="Cate J.H.D."/>
            <person name="Banfield J.F."/>
        </authorList>
    </citation>
    <scope>NUCLEOTIDE SEQUENCE</scope>
    <source>
        <strain evidence="18">NC_groundwater_1520_Pr4_B-0.1um_53_5</strain>
    </source>
</reference>
<dbReference type="SMART" id="SM00387">
    <property type="entry name" value="HATPase_c"/>
    <property type="match status" value="1"/>
</dbReference>
<evidence type="ECO:0000256" key="4">
    <source>
        <dbReference type="ARBA" id="ARBA00021495"/>
    </source>
</evidence>
<protein>
    <recommendedName>
        <fullName evidence="4">Chemotaxis protein CheA</fullName>
        <ecNumber evidence="3">2.7.13.3</ecNumber>
    </recommendedName>
</protein>
<dbReference type="InterPro" id="IPR008207">
    <property type="entry name" value="Sig_transdc_His_kin_Hpt_dom"/>
</dbReference>
<dbReference type="GO" id="GO:0006935">
    <property type="term" value="P:chemotaxis"/>
    <property type="evidence" value="ECO:0007669"/>
    <property type="project" value="UniProtKB-KW"/>
</dbReference>
<dbReference type="InterPro" id="IPR010808">
    <property type="entry name" value="CheA_P2-bd"/>
</dbReference>
<dbReference type="Gene3D" id="1.10.287.560">
    <property type="entry name" value="Histidine kinase CheA-like, homodimeric domain"/>
    <property type="match status" value="1"/>
</dbReference>
<evidence type="ECO:0000256" key="8">
    <source>
        <dbReference type="ARBA" id="ARBA00022679"/>
    </source>
</evidence>
<keyword evidence="10" id="KW-0418">Kinase</keyword>
<feature type="modified residue" description="Phosphohistidine" evidence="14">
    <location>
        <position position="48"/>
    </location>
</feature>
<sequence length="648" mass="72120">MKMDTNKYRDLFVSETREHLVSLNRALLALEKNPGDPALLDEIFRSLHTIKGMAGSIGQDQIAELAHKAEDLLDKLRKRQLKLAQPQVDAIFESIDYLESAVAELAAGRDPQQGLKQRGAELAKKIEALVAAPQSAKAETSSNVYGGNDFSRINPLKTADSFVYKIRVLLEADAALKSARAFLILHTLEQFGKIAYTVPERRDLEAERFDRGFSVLFVTNLHSEKEIKSRIASGEIEDIEIEEVVEETEEQAVERRTVSAFTQLAQERPREVKVSTARLDKLMNLVGELVVWRERLKQLAQMSQNAPIQDSVDQVALITSELQHQVLASRLVAMSEIFDRFPRVVRDAAKVLSKDIDFKLEGRELEMDRSILQMLAEPLVHLLRNAVDHGMETIAQRKALGKRKIGSVTLSVQKVKDQALIVVEDDGRGIDPEKIKKKALEKGWVTPEQASKLSQKQVFDFLARPGFSTAEKVTEVSGRGVGLDVVKSRIEGMGGSFSIESTAGKGSRFLLNVPLSLAIIRTLLVSSKDQVYALPMSQVMETFELKPENVKTLQGKTAIVYRSQAIPVQKLSRALKLESEAGTLAGPTVVLERQDSYAAYIIDRIVGQQEIVVKPLSRFLKYNKTFSGAAISREGQPMLIVDVNNLET</sequence>
<keyword evidence="7 14" id="KW-0597">Phosphoprotein</keyword>
<evidence type="ECO:0000256" key="1">
    <source>
        <dbReference type="ARBA" id="ARBA00000085"/>
    </source>
</evidence>
<dbReference type="Proteomes" id="UP000736328">
    <property type="component" value="Unassembled WGS sequence"/>
</dbReference>
<evidence type="ECO:0000259" key="15">
    <source>
        <dbReference type="PROSITE" id="PS50109"/>
    </source>
</evidence>
<evidence type="ECO:0000259" key="17">
    <source>
        <dbReference type="PROSITE" id="PS50894"/>
    </source>
</evidence>
<dbReference type="Gene3D" id="1.20.120.160">
    <property type="entry name" value="HPT domain"/>
    <property type="match status" value="1"/>
</dbReference>
<dbReference type="Pfam" id="PF01627">
    <property type="entry name" value="Hpt"/>
    <property type="match status" value="1"/>
</dbReference>
<dbReference type="SMART" id="SM00260">
    <property type="entry name" value="CheW"/>
    <property type="match status" value="1"/>
</dbReference>
<evidence type="ECO:0000256" key="13">
    <source>
        <dbReference type="ARBA" id="ARBA00035100"/>
    </source>
</evidence>
<evidence type="ECO:0000256" key="12">
    <source>
        <dbReference type="ARBA" id="ARBA00023012"/>
    </source>
</evidence>
<feature type="domain" description="HPt" evidence="17">
    <location>
        <begin position="1"/>
        <end position="105"/>
    </location>
</feature>
<dbReference type="InterPro" id="IPR036641">
    <property type="entry name" value="HPT_dom_sf"/>
</dbReference>
<proteinExistence type="predicted"/>
<dbReference type="GO" id="GO:0005737">
    <property type="term" value="C:cytoplasm"/>
    <property type="evidence" value="ECO:0007669"/>
    <property type="project" value="UniProtKB-SubCell"/>
</dbReference>
<dbReference type="SUPFAM" id="SSF47226">
    <property type="entry name" value="Histidine-containing phosphotransfer domain, HPT domain"/>
    <property type="match status" value="1"/>
</dbReference>
<dbReference type="InterPro" id="IPR004358">
    <property type="entry name" value="Sig_transdc_His_kin-like_C"/>
</dbReference>
<dbReference type="Pfam" id="PF07194">
    <property type="entry name" value="P2"/>
    <property type="match status" value="1"/>
</dbReference>
<dbReference type="CDD" id="cd16916">
    <property type="entry name" value="HATPase_CheA-like"/>
    <property type="match status" value="1"/>
</dbReference>
<dbReference type="SUPFAM" id="SSF55874">
    <property type="entry name" value="ATPase domain of HSP90 chaperone/DNA topoisomerase II/histidine kinase"/>
    <property type="match status" value="1"/>
</dbReference>